<feature type="transmembrane region" description="Helical" evidence="1">
    <location>
        <begin position="155"/>
        <end position="174"/>
    </location>
</feature>
<sequence length="178" mass="20259">MPRILTSQISDTALNEHNARMFGSPKERLDFYRREIQYETSILANRTDAFLASQSFLVIAFASSMGNLNPEWGKLFTLVVPPFLTLLGVLSSLNAWPGIRAAYDIIGHWHFKQSELLHSEPLMGLAYDESPLFCERESTQKGYRKALLFSVRTPWIFATFWVLLGIWSVCIQITKLGA</sequence>
<protein>
    <submittedName>
        <fullName evidence="2">Uncharacterized protein</fullName>
    </submittedName>
</protein>
<dbReference type="Proteomes" id="UP000320914">
    <property type="component" value="Unassembled WGS sequence"/>
</dbReference>
<dbReference type="EMBL" id="RCZA01000004">
    <property type="protein sequence ID" value="TPG84839.1"/>
    <property type="molecule type" value="Genomic_DNA"/>
</dbReference>
<evidence type="ECO:0000313" key="2">
    <source>
        <dbReference type="EMBL" id="TPG84839.1"/>
    </source>
</evidence>
<comment type="caution">
    <text evidence="2">The sequence shown here is derived from an EMBL/GenBank/DDBJ whole genome shotgun (WGS) entry which is preliminary data.</text>
</comment>
<organism evidence="2 3">
    <name type="scientific">Pseudomonas mandelii</name>
    <dbReference type="NCBI Taxonomy" id="75612"/>
    <lineage>
        <taxon>Bacteria</taxon>
        <taxon>Pseudomonadati</taxon>
        <taxon>Pseudomonadota</taxon>
        <taxon>Gammaproteobacteria</taxon>
        <taxon>Pseudomonadales</taxon>
        <taxon>Pseudomonadaceae</taxon>
        <taxon>Pseudomonas</taxon>
    </lineage>
</organism>
<reference evidence="2 3" key="1">
    <citation type="journal article" date="2019" name="Environ. Microbiol.">
        <title>Species interactions and distinct microbial communities in high Arctic permafrost affected cryosols are associated with the CH4 and CO2 gas fluxes.</title>
        <authorList>
            <person name="Altshuler I."/>
            <person name="Hamel J."/>
            <person name="Turney S."/>
            <person name="Magnuson E."/>
            <person name="Levesque R."/>
            <person name="Greer C."/>
            <person name="Whyte L.G."/>
        </authorList>
    </citation>
    <scope>NUCLEOTIDE SEQUENCE [LARGE SCALE GENOMIC DNA]</scope>
    <source>
        <strain evidence="2 3">OWC5</strain>
    </source>
</reference>
<accession>A0A502ID13</accession>
<evidence type="ECO:0000313" key="3">
    <source>
        <dbReference type="Proteomes" id="UP000320914"/>
    </source>
</evidence>
<gene>
    <name evidence="2" type="ORF">EAH74_10325</name>
</gene>
<name>A0A502ID13_9PSED</name>
<dbReference type="AlphaFoldDB" id="A0A502ID13"/>
<keyword evidence="1" id="KW-0812">Transmembrane</keyword>
<dbReference type="RefSeq" id="WP_140678747.1">
    <property type="nucleotide sequence ID" value="NZ_RCZA01000004.1"/>
</dbReference>
<keyword evidence="1" id="KW-1133">Transmembrane helix</keyword>
<keyword evidence="1" id="KW-0472">Membrane</keyword>
<proteinExistence type="predicted"/>
<evidence type="ECO:0000256" key="1">
    <source>
        <dbReference type="SAM" id="Phobius"/>
    </source>
</evidence>